<comment type="caution">
    <text evidence="1">The sequence shown here is derived from an EMBL/GenBank/DDBJ whole genome shotgun (WGS) entry which is preliminary data.</text>
</comment>
<dbReference type="Proteomes" id="UP000547931">
    <property type="component" value="Unassembled WGS sequence"/>
</dbReference>
<protein>
    <submittedName>
        <fullName evidence="1">Uncharacterized protein</fullName>
    </submittedName>
</protein>
<name>A0A7X5QJD7_9GAMM</name>
<organism evidence="1 2">
    <name type="scientific">Photorhabdus stackebrandtii</name>
    <dbReference type="NCBI Taxonomy" id="1123042"/>
    <lineage>
        <taxon>Bacteria</taxon>
        <taxon>Pseudomonadati</taxon>
        <taxon>Pseudomonadota</taxon>
        <taxon>Gammaproteobacteria</taxon>
        <taxon>Enterobacterales</taxon>
        <taxon>Morganellaceae</taxon>
        <taxon>Photorhabdus</taxon>
    </lineage>
</organism>
<accession>A0A7X5QJD7</accession>
<gene>
    <name evidence="1" type="ORF">C5470_02535</name>
</gene>
<sequence>MYRWLSYQLHIYTKTPFMVFLCKDSIIRGNAAGLYDDLKTRFEHGYPGIRLCEETDHYLTEAIAA</sequence>
<dbReference type="EMBL" id="PUJV01000002">
    <property type="protein sequence ID" value="NHB95354.1"/>
    <property type="molecule type" value="Genomic_DNA"/>
</dbReference>
<proteinExistence type="predicted"/>
<dbReference type="AlphaFoldDB" id="A0A7X5QJD7"/>
<evidence type="ECO:0000313" key="1">
    <source>
        <dbReference type="EMBL" id="NHB95354.1"/>
    </source>
</evidence>
<keyword evidence="2" id="KW-1185">Reference proteome</keyword>
<evidence type="ECO:0000313" key="2">
    <source>
        <dbReference type="Proteomes" id="UP000547931"/>
    </source>
</evidence>
<reference evidence="1 2" key="1">
    <citation type="submission" date="2018-02" db="EMBL/GenBank/DDBJ databases">
        <authorList>
            <person name="Machado R.A."/>
        </authorList>
    </citation>
    <scope>NUCLEOTIDE SEQUENCE [LARGE SCALE GENOMIC DNA]</scope>
    <source>
        <strain evidence="1 2">DSM 23271</strain>
    </source>
</reference>